<dbReference type="PROSITE" id="PS50005">
    <property type="entry name" value="TPR"/>
    <property type="match status" value="1"/>
</dbReference>
<sequence>MSEEEIEKDPAALKEKGNNLFKAGDMEGAICCYTKALKLTSSKSDCAVLHRNRSACYLKLEDYNKAESDASKALDTDPGDVKARFRRAQAFQKLDRLDQAFLDAQRCAQLEPKNKAFQELLRQLGAQIQQKSVQLNSTDARVQQMFSILLDDATKDSDREKAAQNLVVLSRDEGGAEQIFRNDGVKLIQKLLQSKQEEVVLSALRTLVGLCTEHQSRVSMTKTLKDK</sequence>
<dbReference type="GeneTree" id="ENSGT00940000159320"/>
<keyword evidence="2" id="KW-0963">Cytoplasm</keyword>
<reference evidence="4" key="2">
    <citation type="submission" date="2025-09" db="UniProtKB">
        <authorList>
            <consortium name="Ensembl"/>
        </authorList>
    </citation>
    <scope>IDENTIFICATION</scope>
</reference>
<evidence type="ECO:0000313" key="5">
    <source>
        <dbReference type="Proteomes" id="UP000261560"/>
    </source>
</evidence>
<dbReference type="InterPro" id="IPR011989">
    <property type="entry name" value="ARM-like"/>
</dbReference>
<dbReference type="Proteomes" id="UP000261560">
    <property type="component" value="Unplaced"/>
</dbReference>
<dbReference type="GO" id="GO:0005737">
    <property type="term" value="C:cytoplasm"/>
    <property type="evidence" value="ECO:0007669"/>
    <property type="project" value="UniProtKB-SubCell"/>
</dbReference>
<organism evidence="4 5">
    <name type="scientific">Oryzias melastigma</name>
    <name type="common">Marine medaka</name>
    <dbReference type="NCBI Taxonomy" id="30732"/>
    <lineage>
        <taxon>Eukaryota</taxon>
        <taxon>Metazoa</taxon>
        <taxon>Chordata</taxon>
        <taxon>Craniata</taxon>
        <taxon>Vertebrata</taxon>
        <taxon>Euteleostomi</taxon>
        <taxon>Actinopterygii</taxon>
        <taxon>Neopterygii</taxon>
        <taxon>Teleostei</taxon>
        <taxon>Neoteleostei</taxon>
        <taxon>Acanthomorphata</taxon>
        <taxon>Ovalentaria</taxon>
        <taxon>Atherinomorphae</taxon>
        <taxon>Beloniformes</taxon>
        <taxon>Adrianichthyidae</taxon>
        <taxon>Oryziinae</taxon>
        <taxon>Oryzias</taxon>
    </lineage>
</organism>
<dbReference type="GO" id="GO:0051879">
    <property type="term" value="F:Hsp90 protein binding"/>
    <property type="evidence" value="ECO:0007669"/>
    <property type="project" value="TreeGrafter"/>
</dbReference>
<dbReference type="Gene3D" id="1.25.40.10">
    <property type="entry name" value="Tetratricopeptide repeat domain"/>
    <property type="match status" value="1"/>
</dbReference>
<comment type="subcellular location">
    <subcellularLocation>
        <location evidence="1">Cytoplasm</location>
    </subcellularLocation>
</comment>
<protein>
    <submittedName>
        <fullName evidence="4">Unc-45 myosin chaperone A</fullName>
    </submittedName>
</protein>
<dbReference type="SUPFAM" id="SSF48452">
    <property type="entry name" value="TPR-like"/>
    <property type="match status" value="1"/>
</dbReference>
<reference evidence="4" key="1">
    <citation type="submission" date="2025-08" db="UniProtKB">
        <authorList>
            <consortium name="Ensembl"/>
        </authorList>
    </citation>
    <scope>IDENTIFICATION</scope>
</reference>
<dbReference type="Ensembl" id="ENSOMET00000017437.1">
    <property type="protein sequence ID" value="ENSOMEP00000010593.1"/>
    <property type="gene ID" value="ENSOMEG00000011869.1"/>
</dbReference>
<feature type="repeat" description="TPR" evidence="3">
    <location>
        <begin position="47"/>
        <end position="80"/>
    </location>
</feature>
<dbReference type="Pfam" id="PF13181">
    <property type="entry name" value="TPR_8"/>
    <property type="match status" value="1"/>
</dbReference>
<evidence type="ECO:0000256" key="3">
    <source>
        <dbReference type="PROSITE-ProRule" id="PRU00339"/>
    </source>
</evidence>
<dbReference type="InterPro" id="IPR011990">
    <property type="entry name" value="TPR-like_helical_dom_sf"/>
</dbReference>
<dbReference type="InterPro" id="IPR019734">
    <property type="entry name" value="TPR_rpt"/>
</dbReference>
<dbReference type="PANTHER" id="PTHR45994:SF3">
    <property type="entry name" value="PROTEIN UNC-45 HOMOLOG A"/>
    <property type="match status" value="1"/>
</dbReference>
<keyword evidence="3" id="KW-0802">TPR repeat</keyword>
<dbReference type="SMART" id="SM00028">
    <property type="entry name" value="TPR"/>
    <property type="match status" value="3"/>
</dbReference>
<evidence type="ECO:0000256" key="2">
    <source>
        <dbReference type="ARBA" id="ARBA00022490"/>
    </source>
</evidence>
<name>A0A3B3BZX1_ORYME</name>
<dbReference type="Gene3D" id="1.25.10.10">
    <property type="entry name" value="Leucine-rich Repeat Variant"/>
    <property type="match status" value="1"/>
</dbReference>
<accession>A0A3B3BZX1</accession>
<dbReference type="SUPFAM" id="SSF48371">
    <property type="entry name" value="ARM repeat"/>
    <property type="match status" value="1"/>
</dbReference>
<dbReference type="PANTHER" id="PTHR45994">
    <property type="entry name" value="FI21225P1"/>
    <property type="match status" value="1"/>
</dbReference>
<keyword evidence="5" id="KW-1185">Reference proteome</keyword>
<dbReference type="FunFam" id="1.25.40.10:FF:000025">
    <property type="entry name" value="Unc-45 myosin chaperone B"/>
    <property type="match status" value="1"/>
</dbReference>
<evidence type="ECO:0000313" key="4">
    <source>
        <dbReference type="Ensembl" id="ENSOMEP00000010593.1"/>
    </source>
</evidence>
<evidence type="ECO:0000256" key="1">
    <source>
        <dbReference type="ARBA" id="ARBA00004496"/>
    </source>
</evidence>
<dbReference type="InterPro" id="IPR016024">
    <property type="entry name" value="ARM-type_fold"/>
</dbReference>
<dbReference type="AlphaFoldDB" id="A0A3B3BZX1"/>
<proteinExistence type="predicted"/>